<dbReference type="Gene3D" id="3.30.9.10">
    <property type="entry name" value="D-Amino Acid Oxidase, subunit A, domain 2"/>
    <property type="match status" value="1"/>
</dbReference>
<evidence type="ECO:0000256" key="2">
    <source>
        <dbReference type="ARBA" id="ARBA00022630"/>
    </source>
</evidence>
<dbReference type="InterPro" id="IPR036188">
    <property type="entry name" value="FAD/NAD-bd_sf"/>
</dbReference>
<dbReference type="AlphaFoldDB" id="A0A9X3S1I8"/>
<proteinExistence type="predicted"/>
<feature type="domain" description="FAD dependent oxidoreductase" evidence="5">
    <location>
        <begin position="3"/>
        <end position="339"/>
    </location>
</feature>
<protein>
    <submittedName>
        <fullName evidence="6">FAD-dependent oxidoreductase</fullName>
    </submittedName>
</protein>
<keyword evidence="7" id="KW-1185">Reference proteome</keyword>
<dbReference type="SUPFAM" id="SSF54373">
    <property type="entry name" value="FAD-linked reductases, C-terminal domain"/>
    <property type="match status" value="1"/>
</dbReference>
<evidence type="ECO:0000313" key="7">
    <source>
        <dbReference type="Proteomes" id="UP001149140"/>
    </source>
</evidence>
<evidence type="ECO:0000256" key="1">
    <source>
        <dbReference type="ARBA" id="ARBA00001974"/>
    </source>
</evidence>
<dbReference type="GO" id="GO:0050660">
    <property type="term" value="F:flavin adenine dinucleotide binding"/>
    <property type="evidence" value="ECO:0007669"/>
    <property type="project" value="InterPro"/>
</dbReference>
<sequence length="370" mass="40136">MERVVIVGAGTFGASLAWWLAGRGDEVVLVDQFEPGDRRATSGGETRLIRSAHGADPDYAGMARRARTLWKQLEGESGVELLQETGVSWFAHGEDGWEAESERTLKALDIPTERWSVEEASRRFTSFDGSDLAWVLHEPEAGVLRAQKSIRTLVAQAQARGAQLVQGRAIPEGEYAVVNGAALEGDRVVWSCGPWLRQLFPALVQLKVTLQELFFYDGGAGWRNAPAWVDYDRATYGTPDIDEGGVKIAWDHEGPPIEPDADLPPATEETETLARGYMAARFPGLAQAPLVGSRTCRYELTVDSHFIVAPHPEHPSVWLVGGGSGHGFKHGPALAERIAGAWSGKAELPAHFALGERAKGTSFRSAGSNF</sequence>
<dbReference type="InterPro" id="IPR045170">
    <property type="entry name" value="MTOX"/>
</dbReference>
<dbReference type="InterPro" id="IPR006076">
    <property type="entry name" value="FAD-dep_OxRdtase"/>
</dbReference>
<comment type="caution">
    <text evidence="6">The sequence shown here is derived from an EMBL/GenBank/DDBJ whole genome shotgun (WGS) entry which is preliminary data.</text>
</comment>
<dbReference type="Gene3D" id="3.50.50.60">
    <property type="entry name" value="FAD/NAD(P)-binding domain"/>
    <property type="match status" value="1"/>
</dbReference>
<evidence type="ECO:0000259" key="5">
    <source>
        <dbReference type="Pfam" id="PF01266"/>
    </source>
</evidence>
<dbReference type="PANTHER" id="PTHR10961:SF7">
    <property type="entry name" value="FAD DEPENDENT OXIDOREDUCTASE DOMAIN-CONTAINING PROTEIN"/>
    <property type="match status" value="1"/>
</dbReference>
<evidence type="ECO:0000313" key="6">
    <source>
        <dbReference type="EMBL" id="MDA0162419.1"/>
    </source>
</evidence>
<dbReference type="Proteomes" id="UP001149140">
    <property type="component" value="Unassembled WGS sequence"/>
</dbReference>
<comment type="cofactor">
    <cofactor evidence="1">
        <name>FAD</name>
        <dbReference type="ChEBI" id="CHEBI:57692"/>
    </cofactor>
</comment>
<evidence type="ECO:0000256" key="3">
    <source>
        <dbReference type="ARBA" id="ARBA00022827"/>
    </source>
</evidence>
<keyword evidence="2" id="KW-0285">Flavoprotein</keyword>
<dbReference type="RefSeq" id="WP_270041659.1">
    <property type="nucleotide sequence ID" value="NZ_JAPDOD010000018.1"/>
</dbReference>
<keyword evidence="3" id="KW-0274">FAD</keyword>
<dbReference type="Pfam" id="PF01266">
    <property type="entry name" value="DAO"/>
    <property type="match status" value="1"/>
</dbReference>
<evidence type="ECO:0000256" key="4">
    <source>
        <dbReference type="ARBA" id="ARBA00023002"/>
    </source>
</evidence>
<dbReference type="GO" id="GO:0008115">
    <property type="term" value="F:sarcosine oxidase activity"/>
    <property type="evidence" value="ECO:0007669"/>
    <property type="project" value="TreeGrafter"/>
</dbReference>
<organism evidence="6 7">
    <name type="scientific">Solirubrobacter ginsenosidimutans</name>
    <dbReference type="NCBI Taxonomy" id="490573"/>
    <lineage>
        <taxon>Bacteria</taxon>
        <taxon>Bacillati</taxon>
        <taxon>Actinomycetota</taxon>
        <taxon>Thermoleophilia</taxon>
        <taxon>Solirubrobacterales</taxon>
        <taxon>Solirubrobacteraceae</taxon>
        <taxon>Solirubrobacter</taxon>
    </lineage>
</organism>
<dbReference type="EMBL" id="JAPDOD010000018">
    <property type="protein sequence ID" value="MDA0162419.1"/>
    <property type="molecule type" value="Genomic_DNA"/>
</dbReference>
<reference evidence="6" key="1">
    <citation type="submission" date="2022-10" db="EMBL/GenBank/DDBJ databases">
        <title>The WGS of Solirubrobacter ginsenosidimutans DSM 21036.</title>
        <authorList>
            <person name="Jiang Z."/>
        </authorList>
    </citation>
    <scope>NUCLEOTIDE SEQUENCE</scope>
    <source>
        <strain evidence="6">DSM 21036</strain>
    </source>
</reference>
<dbReference type="SUPFAM" id="SSF51905">
    <property type="entry name" value="FAD/NAD(P)-binding domain"/>
    <property type="match status" value="1"/>
</dbReference>
<keyword evidence="4" id="KW-0560">Oxidoreductase</keyword>
<name>A0A9X3S1I8_9ACTN</name>
<gene>
    <name evidence="6" type="ORF">OM076_19255</name>
</gene>
<accession>A0A9X3S1I8</accession>
<dbReference type="PANTHER" id="PTHR10961">
    <property type="entry name" value="PEROXISOMAL SARCOSINE OXIDASE"/>
    <property type="match status" value="1"/>
</dbReference>